<dbReference type="GO" id="GO:0006260">
    <property type="term" value="P:DNA replication"/>
    <property type="evidence" value="ECO:0007669"/>
    <property type="project" value="InterPro"/>
</dbReference>
<feature type="domain" description="Bacteriophage lambda Replication protein O N-terminal" evidence="1">
    <location>
        <begin position="26"/>
        <end position="109"/>
    </location>
</feature>
<name>N9EZS7_ACIBZ</name>
<comment type="caution">
    <text evidence="2">The sequence shown here is derived from an EMBL/GenBank/DDBJ whole genome shotgun (WGS) entry which is preliminary data.</text>
</comment>
<dbReference type="Proteomes" id="UP000013251">
    <property type="component" value="Unassembled WGS sequence"/>
</dbReference>
<dbReference type="RefSeq" id="WP_005030364.1">
    <property type="nucleotide sequence ID" value="NZ_KB849755.1"/>
</dbReference>
<dbReference type="InterPro" id="IPR006497">
    <property type="entry name" value="Phage_lambda_VrpO_N"/>
</dbReference>
<gene>
    <name evidence="2" type="ORF">F938_01234</name>
</gene>
<accession>N9EZS7</accession>
<keyword evidence="3" id="KW-1185">Reference proteome</keyword>
<sequence>MTNLAHKHDSPQGEVISFPKQERQVMSNKDEGYTKMPNSLIDDLIMAQLKDKAFKCLMFIVRQTIGFDRTSHTIAITQFQKYCGIKKRDTVMSSISELEDAKLISVVRKTGCLNEYFLTLNQYQQTGLVPIMGSTVERYGTSTFNGDETSTVERGTIKETLKENIKETHTIENSSKNSVDEILNLWKPNLDSLNSWLQRAGEKSLTQSEMENTLLEVNAHYERQIRSDSVSDSKMYSNFVKWVKGDFSKNKKSNSNVRPSNLNVNDAWADIPQFSGPVEHVEIPEDFI</sequence>
<dbReference type="EMBL" id="APQG01000017">
    <property type="protein sequence ID" value="ENV98175.1"/>
    <property type="molecule type" value="Genomic_DNA"/>
</dbReference>
<dbReference type="PATRIC" id="fig|1217650.3.peg.1209"/>
<protein>
    <submittedName>
        <fullName evidence="2">Phage replication protein O domain</fullName>
    </submittedName>
</protein>
<organism evidence="2 3">
    <name type="scientific">Acinetobacter bereziniae LMG 1003 = CIP 70.12</name>
    <dbReference type="NCBI Taxonomy" id="981324"/>
    <lineage>
        <taxon>Bacteria</taxon>
        <taxon>Pseudomonadati</taxon>
        <taxon>Pseudomonadota</taxon>
        <taxon>Gammaproteobacteria</taxon>
        <taxon>Moraxellales</taxon>
        <taxon>Moraxellaceae</taxon>
        <taxon>Acinetobacter</taxon>
    </lineage>
</organism>
<evidence type="ECO:0000259" key="1">
    <source>
        <dbReference type="Pfam" id="PF04492"/>
    </source>
</evidence>
<reference evidence="2 3" key="1">
    <citation type="submission" date="2013-02" db="EMBL/GenBank/DDBJ databases">
        <title>The Genome Sequence of Acinetobacter bereziniae CIP 70.12.</title>
        <authorList>
            <consortium name="The Broad Institute Genome Sequencing Platform"/>
            <consortium name="The Broad Institute Genome Sequencing Center for Infectious Disease"/>
            <person name="Cerqueira G."/>
            <person name="Feldgarden M."/>
            <person name="Courvalin P."/>
            <person name="Perichon B."/>
            <person name="Grillot-Courvalin C."/>
            <person name="Clermont D."/>
            <person name="Rocha E."/>
            <person name="Yoon E.-J."/>
            <person name="Nemec A."/>
            <person name="Walker B."/>
            <person name="Young S.K."/>
            <person name="Zeng Q."/>
            <person name="Gargeya S."/>
            <person name="Fitzgerald M."/>
            <person name="Haas B."/>
            <person name="Abouelleil A."/>
            <person name="Alvarado L."/>
            <person name="Arachchi H.M."/>
            <person name="Berlin A.M."/>
            <person name="Chapman S.B."/>
            <person name="Dewar J."/>
            <person name="Goldberg J."/>
            <person name="Griggs A."/>
            <person name="Gujja S."/>
            <person name="Hansen M."/>
            <person name="Howarth C."/>
            <person name="Imamovic A."/>
            <person name="Larimer J."/>
            <person name="McCowan C."/>
            <person name="Murphy C."/>
            <person name="Neiman D."/>
            <person name="Pearson M."/>
            <person name="Priest M."/>
            <person name="Roberts A."/>
            <person name="Saif S."/>
            <person name="Shea T."/>
            <person name="Sisk P."/>
            <person name="Sykes S."/>
            <person name="Wortman J."/>
            <person name="Nusbaum C."/>
            <person name="Birren B."/>
        </authorList>
    </citation>
    <scope>NUCLEOTIDE SEQUENCE [LARGE SCALE GENOMIC DNA]</scope>
    <source>
        <strain evidence="2 3">CIP 70.12</strain>
    </source>
</reference>
<evidence type="ECO:0000313" key="2">
    <source>
        <dbReference type="EMBL" id="ENV98175.1"/>
    </source>
</evidence>
<dbReference type="InterPro" id="IPR036388">
    <property type="entry name" value="WH-like_DNA-bd_sf"/>
</dbReference>
<dbReference type="Gene3D" id="1.10.10.10">
    <property type="entry name" value="Winged helix-like DNA-binding domain superfamily/Winged helix DNA-binding domain"/>
    <property type="match status" value="1"/>
</dbReference>
<evidence type="ECO:0000313" key="3">
    <source>
        <dbReference type="Proteomes" id="UP000013251"/>
    </source>
</evidence>
<dbReference type="HOGENOM" id="CLU_083239_0_0_6"/>
<dbReference type="Pfam" id="PF04492">
    <property type="entry name" value="Phage_rep_O"/>
    <property type="match status" value="1"/>
</dbReference>
<dbReference type="AlphaFoldDB" id="N9EZS7"/>
<proteinExistence type="predicted"/>